<reference evidence="2" key="1">
    <citation type="submission" date="2016-09" db="EMBL/GenBank/DDBJ databases">
        <title>Genome Sequence of Bathymodiolus thermophilus sulfur-oxidizing gill endosymbiont.</title>
        <authorList>
            <person name="Ponnudurai R."/>
            <person name="Kleiner M."/>
            <person name="Sayavedra L."/>
            <person name="Thuermer A."/>
            <person name="Felbeck H."/>
            <person name="Schlueter R."/>
            <person name="Schweder T."/>
            <person name="Markert S."/>
        </authorList>
    </citation>
    <scope>NUCLEOTIDE SEQUENCE [LARGE SCALE GENOMIC DNA]</scope>
    <source>
        <strain evidence="2">BAT/CrabSpa'14</strain>
    </source>
</reference>
<dbReference type="Proteomes" id="UP000182798">
    <property type="component" value="Unassembled WGS sequence"/>
</dbReference>
<evidence type="ECO:0000313" key="1">
    <source>
        <dbReference type="EMBL" id="OJA03539.1"/>
    </source>
</evidence>
<name>A0A1J8P6K7_9GAMM</name>
<dbReference type="RefSeq" id="WP_158009303.1">
    <property type="nucleotide sequence ID" value="NZ_MIQH01000517.1"/>
</dbReference>
<feature type="non-terminal residue" evidence="1">
    <location>
        <position position="1"/>
    </location>
</feature>
<dbReference type="EMBL" id="MIQH01000517">
    <property type="protein sequence ID" value="OJA03539.1"/>
    <property type="molecule type" value="Genomic_DNA"/>
</dbReference>
<gene>
    <name evidence="1" type="ORF">BGC33_04560</name>
</gene>
<accession>A0A1J8P6K7</accession>
<comment type="caution">
    <text evidence="1">The sequence shown here is derived from an EMBL/GenBank/DDBJ whole genome shotgun (WGS) entry which is preliminary data.</text>
</comment>
<proteinExistence type="predicted"/>
<dbReference type="AlphaFoldDB" id="A0A1J8P6K7"/>
<protein>
    <submittedName>
        <fullName evidence="1">Uncharacterized protein</fullName>
    </submittedName>
</protein>
<sequence>ANGALSAAFVHLFRESIRPAQRLKVSSGGKKLYRIGIHSNVKSNADFTDGHVWLSSEKSGTNGMRTYGLWNNNPSVFGVLSGGLGNGVTLNKEGAYRAQASKFFLIDRVQYNTFQNYINTPDTWYITNTCAEWARDAIYTTTGNYLDVDDNFGIETPRELSRTLGK</sequence>
<evidence type="ECO:0000313" key="2">
    <source>
        <dbReference type="Proteomes" id="UP000182798"/>
    </source>
</evidence>
<organism evidence="1 2">
    <name type="scientific">Bathymodiolus thermophilus thioautotrophic gill symbiont</name>
    <dbReference type="NCBI Taxonomy" id="2360"/>
    <lineage>
        <taxon>Bacteria</taxon>
        <taxon>Pseudomonadati</taxon>
        <taxon>Pseudomonadota</taxon>
        <taxon>Gammaproteobacteria</taxon>
        <taxon>sulfur-oxidizing symbionts</taxon>
    </lineage>
</organism>